<dbReference type="EMBL" id="CP011307">
    <property type="protein sequence ID" value="ALP94321.1"/>
    <property type="molecule type" value="Genomic_DNA"/>
</dbReference>
<gene>
    <name evidence="1" type="ORF">IB211_01930c</name>
</gene>
<evidence type="ECO:0000313" key="1">
    <source>
        <dbReference type="EMBL" id="ALP94321.1"/>
    </source>
</evidence>
<organism evidence="1 2">
    <name type="scientific">Intestinimonas butyriciproducens</name>
    <dbReference type="NCBI Taxonomy" id="1297617"/>
    <lineage>
        <taxon>Bacteria</taxon>
        <taxon>Bacillati</taxon>
        <taxon>Bacillota</taxon>
        <taxon>Clostridia</taxon>
        <taxon>Eubacteriales</taxon>
        <taxon>Intestinimonas</taxon>
    </lineage>
</organism>
<name>A0A0S2W4R3_9FIRM</name>
<dbReference type="Proteomes" id="UP000064844">
    <property type="component" value="Chromosome"/>
</dbReference>
<dbReference type="KEGG" id="ibu:IB211_01930c"/>
<dbReference type="STRING" id="1297617.IB211_01930c"/>
<accession>A0A0S2W4R3</accession>
<reference evidence="2" key="2">
    <citation type="submission" date="2015-04" db="EMBL/GenBank/DDBJ databases">
        <title>A butyrogenic pathway from the amino acid lysine in a human gut commensal.</title>
        <authorList>
            <person name="de Vos W.M."/>
            <person name="Bui N.T.P."/>
            <person name="Plugge C.M."/>
            <person name="Ritari J."/>
        </authorList>
    </citation>
    <scope>NUCLEOTIDE SEQUENCE [LARGE SCALE GENOMIC DNA]</scope>
    <source>
        <strain evidence="2">AF211</strain>
    </source>
</reference>
<protein>
    <submittedName>
        <fullName evidence="1">Uncharacterized protein</fullName>
    </submittedName>
</protein>
<dbReference type="AlphaFoldDB" id="A0A0S2W4R3"/>
<proteinExistence type="predicted"/>
<evidence type="ECO:0000313" key="2">
    <source>
        <dbReference type="Proteomes" id="UP000064844"/>
    </source>
</evidence>
<sequence length="64" mass="6978">MLDFFRDITRKTAFIIVESKRKINPGPAPFSSIPTLAESASLQPMPTAVNWGCISGRSIVGRSI</sequence>
<keyword evidence="2" id="KW-1185">Reference proteome</keyword>
<reference evidence="1 2" key="1">
    <citation type="journal article" date="2015" name="Nat. Commun.">
        <title>Production of butyrate from lysine and the Amadori product fructoselysine by a human gut commensal.</title>
        <authorList>
            <person name="Bui T.P."/>
            <person name="Ritari J."/>
            <person name="Boeren S."/>
            <person name="de Waard P."/>
            <person name="Plugge C.M."/>
            <person name="de Vos W.M."/>
        </authorList>
    </citation>
    <scope>NUCLEOTIDE SEQUENCE [LARGE SCALE GENOMIC DNA]</scope>
    <source>
        <strain evidence="1 2">AF211</strain>
    </source>
</reference>